<dbReference type="PRINTS" id="PR00455">
    <property type="entry name" value="HTHTETR"/>
</dbReference>
<dbReference type="RefSeq" id="WP_341415906.1">
    <property type="nucleotide sequence ID" value="NZ_JBBPCC010000007.1"/>
</dbReference>
<dbReference type="EMBL" id="JBBPCC010000007">
    <property type="protein sequence ID" value="MEK8128816.1"/>
    <property type="molecule type" value="Genomic_DNA"/>
</dbReference>
<dbReference type="InterPro" id="IPR023772">
    <property type="entry name" value="DNA-bd_HTH_TetR-type_CS"/>
</dbReference>
<evidence type="ECO:0000256" key="1">
    <source>
        <dbReference type="ARBA" id="ARBA00023125"/>
    </source>
</evidence>
<dbReference type="InterPro" id="IPR001647">
    <property type="entry name" value="HTH_TetR"/>
</dbReference>
<dbReference type="Proteomes" id="UP001469365">
    <property type="component" value="Unassembled WGS sequence"/>
</dbReference>
<gene>
    <name evidence="4" type="ORF">WMW72_12970</name>
</gene>
<dbReference type="PROSITE" id="PS01081">
    <property type="entry name" value="HTH_TETR_1"/>
    <property type="match status" value="1"/>
</dbReference>
<evidence type="ECO:0000256" key="2">
    <source>
        <dbReference type="PROSITE-ProRule" id="PRU00335"/>
    </source>
</evidence>
<dbReference type="InterPro" id="IPR009057">
    <property type="entry name" value="Homeodomain-like_sf"/>
</dbReference>
<name>A0ABU9DIZ9_9BACL</name>
<evidence type="ECO:0000259" key="3">
    <source>
        <dbReference type="PROSITE" id="PS50977"/>
    </source>
</evidence>
<dbReference type="PROSITE" id="PS50977">
    <property type="entry name" value="HTH_TETR_2"/>
    <property type="match status" value="1"/>
</dbReference>
<feature type="domain" description="HTH tetR-type" evidence="3">
    <location>
        <begin position="6"/>
        <end position="66"/>
    </location>
</feature>
<dbReference type="Pfam" id="PF00440">
    <property type="entry name" value="TetR_N"/>
    <property type="match status" value="1"/>
</dbReference>
<comment type="caution">
    <text evidence="4">The sequence shown here is derived from an EMBL/GenBank/DDBJ whole genome shotgun (WGS) entry which is preliminary data.</text>
</comment>
<sequence>MQVLKEEIRHSILRRAGETFLELGFDKTSMKDIAGKVGVAVGNLYRYFPNKESLFEAVVKPAYEQLLQLIQVNEKEPIEGGAVIDKIGTIFAELVYEHREGLLILLYRSSGTAYEGAKAEFFDHLAEHMGIHINEYNRKYPTNPLSLQVSRPVAVAFLEGYFDMIRTHSDRDQMTEITKQYMAVWFMGLKAVL</sequence>
<feature type="DNA-binding region" description="H-T-H motif" evidence="2">
    <location>
        <begin position="29"/>
        <end position="48"/>
    </location>
</feature>
<reference evidence="4 5" key="1">
    <citation type="submission" date="2024-04" db="EMBL/GenBank/DDBJ databases">
        <title>draft genome sequnece of Paenibacillus filicis.</title>
        <authorList>
            <person name="Kim D.-U."/>
        </authorList>
    </citation>
    <scope>NUCLEOTIDE SEQUENCE [LARGE SCALE GENOMIC DNA]</scope>
    <source>
        <strain evidence="4 5">KACC14197</strain>
    </source>
</reference>
<evidence type="ECO:0000313" key="4">
    <source>
        <dbReference type="EMBL" id="MEK8128816.1"/>
    </source>
</evidence>
<proteinExistence type="predicted"/>
<dbReference type="Gene3D" id="1.10.357.10">
    <property type="entry name" value="Tetracycline Repressor, domain 2"/>
    <property type="match status" value="1"/>
</dbReference>
<evidence type="ECO:0000313" key="5">
    <source>
        <dbReference type="Proteomes" id="UP001469365"/>
    </source>
</evidence>
<keyword evidence="5" id="KW-1185">Reference proteome</keyword>
<organism evidence="4 5">
    <name type="scientific">Paenibacillus filicis</name>
    <dbReference type="NCBI Taxonomy" id="669464"/>
    <lineage>
        <taxon>Bacteria</taxon>
        <taxon>Bacillati</taxon>
        <taxon>Bacillota</taxon>
        <taxon>Bacilli</taxon>
        <taxon>Bacillales</taxon>
        <taxon>Paenibacillaceae</taxon>
        <taxon>Paenibacillus</taxon>
    </lineage>
</organism>
<accession>A0ABU9DIZ9</accession>
<dbReference type="InterPro" id="IPR050109">
    <property type="entry name" value="HTH-type_TetR-like_transc_reg"/>
</dbReference>
<dbReference type="PANTHER" id="PTHR30055:SF226">
    <property type="entry name" value="HTH-TYPE TRANSCRIPTIONAL REGULATOR PKSA"/>
    <property type="match status" value="1"/>
</dbReference>
<dbReference type="PANTHER" id="PTHR30055">
    <property type="entry name" value="HTH-TYPE TRANSCRIPTIONAL REGULATOR RUTR"/>
    <property type="match status" value="1"/>
</dbReference>
<protein>
    <submittedName>
        <fullName evidence="4">TetR/AcrR family transcriptional regulator</fullName>
    </submittedName>
</protein>
<dbReference type="SUPFAM" id="SSF46689">
    <property type="entry name" value="Homeodomain-like"/>
    <property type="match status" value="1"/>
</dbReference>
<keyword evidence="1 2" id="KW-0238">DNA-binding</keyword>